<gene>
    <name evidence="1" type="primary">CG13674-RA</name>
</gene>
<dbReference type="EMBL" id="BT100258">
    <property type="protein sequence ID" value="ACY65507.1"/>
    <property type="molecule type" value="mRNA"/>
</dbReference>
<sequence>FCSHYNQTQKPINNQHEIPRRLLLRCCGCGCCQTRYCGSSGLHRSGCGGQCRLRGSLRLQLHRQLGGPQRRLPSCLHRRLHCSRCCCLYRSSGCCLYRSSGRCVRRPSCLYRCLHRPHCPLCRHPLRSTHRRSRGCRLHRPHRRRCPSSAEEVRSAIVNPILTNLCK</sequence>
<organism evidence="1">
    <name type="scientific">Drosophila melanogaster</name>
    <name type="common">Fruit fly</name>
    <dbReference type="NCBI Taxonomy" id="7227"/>
    <lineage>
        <taxon>Eukaryota</taxon>
        <taxon>Metazoa</taxon>
        <taxon>Ecdysozoa</taxon>
        <taxon>Arthropoda</taxon>
        <taxon>Hexapoda</taxon>
        <taxon>Insecta</taxon>
        <taxon>Pterygota</taxon>
        <taxon>Neoptera</taxon>
        <taxon>Endopterygota</taxon>
        <taxon>Diptera</taxon>
        <taxon>Brachycera</taxon>
        <taxon>Muscomorpha</taxon>
        <taxon>Ephydroidea</taxon>
        <taxon>Drosophilidae</taxon>
        <taxon>Drosophila</taxon>
        <taxon>Sophophora</taxon>
    </lineage>
</organism>
<name>D0IQM0_DROME</name>
<accession>D0IQM0</accession>
<protein>
    <submittedName>
        <fullName evidence="1">MIP13735p</fullName>
    </submittedName>
</protein>
<feature type="non-terminal residue" evidence="1">
    <location>
        <position position="1"/>
    </location>
</feature>
<proteinExistence type="evidence at transcript level"/>
<reference evidence="1" key="1">
    <citation type="submission" date="2009-11" db="EMBL/GenBank/DDBJ databases">
        <authorList>
            <person name="Carlson J."/>
            <person name="Booth B."/>
            <person name="Frise E."/>
            <person name="Sandler J."/>
            <person name="Wan K."/>
            <person name="Yu C."/>
            <person name="Celniker S."/>
        </authorList>
    </citation>
    <scope>NUCLEOTIDE SEQUENCE</scope>
</reference>
<evidence type="ECO:0000313" key="1">
    <source>
        <dbReference type="EMBL" id="ACY65507.1"/>
    </source>
</evidence>
<dbReference type="AlphaFoldDB" id="D0IQM0"/>